<protein>
    <submittedName>
        <fullName evidence="1">Uncharacterized protein</fullName>
    </submittedName>
</protein>
<feature type="non-terminal residue" evidence="1">
    <location>
        <position position="1"/>
    </location>
</feature>
<gene>
    <name evidence="1" type="ORF">KUCAC02_013965</name>
</gene>
<feature type="non-terminal residue" evidence="1">
    <location>
        <position position="138"/>
    </location>
</feature>
<organism evidence="1 2">
    <name type="scientific">Chaenocephalus aceratus</name>
    <name type="common">Blackfin icefish</name>
    <name type="synonym">Chaenichthys aceratus</name>
    <dbReference type="NCBI Taxonomy" id="36190"/>
    <lineage>
        <taxon>Eukaryota</taxon>
        <taxon>Metazoa</taxon>
        <taxon>Chordata</taxon>
        <taxon>Craniata</taxon>
        <taxon>Vertebrata</taxon>
        <taxon>Euteleostomi</taxon>
        <taxon>Actinopterygii</taxon>
        <taxon>Neopterygii</taxon>
        <taxon>Teleostei</taxon>
        <taxon>Neoteleostei</taxon>
        <taxon>Acanthomorphata</taxon>
        <taxon>Eupercaria</taxon>
        <taxon>Perciformes</taxon>
        <taxon>Notothenioidei</taxon>
        <taxon>Channichthyidae</taxon>
        <taxon>Chaenocephalus</taxon>
    </lineage>
</organism>
<evidence type="ECO:0000313" key="2">
    <source>
        <dbReference type="Proteomes" id="UP001057452"/>
    </source>
</evidence>
<dbReference type="EMBL" id="CM043800">
    <property type="protein sequence ID" value="KAI4811042.1"/>
    <property type="molecule type" value="Genomic_DNA"/>
</dbReference>
<evidence type="ECO:0000313" key="1">
    <source>
        <dbReference type="EMBL" id="KAI4811042.1"/>
    </source>
</evidence>
<accession>A0ACB9WCE4</accession>
<keyword evidence="2" id="KW-1185">Reference proteome</keyword>
<dbReference type="Proteomes" id="UP001057452">
    <property type="component" value="Chromosome 16"/>
</dbReference>
<name>A0ACB9WCE4_CHAAC</name>
<sequence length="138" mass="15487">SHPSLKPTCVTLFDRGSSTCFCRQPLSACASTLLCRDPSLQNEANFSQAILDDVSGRRKKMELTSRAPHCYAGLDMLLTKFAVQRRPALLIDLSEESSEGPQQRARAWRTETKGWVKDGTRWRKMERETAPMGPCAKL</sequence>
<comment type="caution">
    <text evidence="1">The sequence shown here is derived from an EMBL/GenBank/DDBJ whole genome shotgun (WGS) entry which is preliminary data.</text>
</comment>
<reference evidence="1" key="1">
    <citation type="submission" date="2022-05" db="EMBL/GenBank/DDBJ databases">
        <title>Chromosome-level genome of Chaenocephalus aceratus.</title>
        <authorList>
            <person name="Park H."/>
        </authorList>
    </citation>
    <scope>NUCLEOTIDE SEQUENCE</scope>
    <source>
        <strain evidence="1">KU_202001</strain>
    </source>
</reference>
<proteinExistence type="predicted"/>